<keyword evidence="3" id="KW-1185">Reference proteome</keyword>
<proteinExistence type="predicted"/>
<reference evidence="2 3" key="1">
    <citation type="submission" date="2019-09" db="EMBL/GenBank/DDBJ databases">
        <title>Screening of Novel Bioactive Compounds from Soil-Associated.</title>
        <authorList>
            <person name="Zhao S."/>
        </authorList>
    </citation>
    <scope>NUCLEOTIDE SEQUENCE [LARGE SCALE GENOMIC DNA]</scope>
    <source>
        <strain evidence="2 3">HIT-DPA4</strain>
    </source>
</reference>
<feature type="compositionally biased region" description="Low complexity" evidence="1">
    <location>
        <begin position="50"/>
        <end position="60"/>
    </location>
</feature>
<organism evidence="2 3">
    <name type="scientific">Streptomyces luteolifulvus</name>
    <dbReference type="NCBI Taxonomy" id="2615112"/>
    <lineage>
        <taxon>Bacteria</taxon>
        <taxon>Bacillati</taxon>
        <taxon>Actinomycetota</taxon>
        <taxon>Actinomycetes</taxon>
        <taxon>Kitasatosporales</taxon>
        <taxon>Streptomycetaceae</taxon>
        <taxon>Streptomyces</taxon>
    </lineage>
</organism>
<dbReference type="AlphaFoldDB" id="A0A6H9V6V8"/>
<name>A0A6H9V6V8_9ACTN</name>
<gene>
    <name evidence="2" type="ORF">F7R91_12070</name>
</gene>
<evidence type="ECO:0000313" key="3">
    <source>
        <dbReference type="Proteomes" id="UP000442707"/>
    </source>
</evidence>
<feature type="compositionally biased region" description="Basic and acidic residues" evidence="1">
    <location>
        <begin position="170"/>
        <end position="183"/>
    </location>
</feature>
<accession>A0A6H9V6V8</accession>
<dbReference type="Proteomes" id="UP000442707">
    <property type="component" value="Unassembled WGS sequence"/>
</dbReference>
<evidence type="ECO:0000313" key="2">
    <source>
        <dbReference type="EMBL" id="KAB1147835.1"/>
    </source>
</evidence>
<feature type="compositionally biased region" description="Pro residues" evidence="1">
    <location>
        <begin position="122"/>
        <end position="141"/>
    </location>
</feature>
<sequence length="183" mass="18248">MLLTAGGLAVAAGVLSLVRMAPDSEVGGTGTAEAEPRTGPGPGADRPDDAAATDGAAPGALPSATYAMGGLSLWPTPTSSLLAALPTAALPAPATTGLPDSTTIPDAPNTPAPHPSATTDPAPQPTRTPAPVPSRNTPPPEPEPEPDQPGLCLPIISLCVDAPLEDSLDREDRHSAKRPRSSE</sequence>
<comment type="caution">
    <text evidence="2">The sequence shown here is derived from an EMBL/GenBank/DDBJ whole genome shotgun (WGS) entry which is preliminary data.</text>
</comment>
<feature type="region of interest" description="Disordered" evidence="1">
    <location>
        <begin position="91"/>
        <end position="183"/>
    </location>
</feature>
<evidence type="ECO:0000256" key="1">
    <source>
        <dbReference type="SAM" id="MobiDB-lite"/>
    </source>
</evidence>
<protein>
    <submittedName>
        <fullName evidence="2">Uncharacterized protein</fullName>
    </submittedName>
</protein>
<feature type="region of interest" description="Disordered" evidence="1">
    <location>
        <begin position="23"/>
        <end position="78"/>
    </location>
</feature>
<dbReference type="EMBL" id="VZRB01000006">
    <property type="protein sequence ID" value="KAB1147835.1"/>
    <property type="molecule type" value="Genomic_DNA"/>
</dbReference>